<dbReference type="InterPro" id="IPR002591">
    <property type="entry name" value="Phosphodiest/P_Trfase"/>
</dbReference>
<keyword evidence="2" id="KW-1185">Reference proteome</keyword>
<dbReference type="Gene3D" id="3.40.720.10">
    <property type="entry name" value="Alkaline Phosphatase, subunit A"/>
    <property type="match status" value="1"/>
</dbReference>
<feature type="non-terminal residue" evidence="1">
    <location>
        <position position="85"/>
    </location>
</feature>
<evidence type="ECO:0000313" key="1">
    <source>
        <dbReference type="EMBL" id="CAG8814399.1"/>
    </source>
</evidence>
<dbReference type="InterPro" id="IPR017850">
    <property type="entry name" value="Alkaline_phosphatase_core_sf"/>
</dbReference>
<dbReference type="EMBL" id="CAJVPZ010089777">
    <property type="protein sequence ID" value="CAG8814399.1"/>
    <property type="molecule type" value="Genomic_DNA"/>
</dbReference>
<dbReference type="AlphaFoldDB" id="A0A9N9K721"/>
<dbReference type="SUPFAM" id="SSF53649">
    <property type="entry name" value="Alkaline phosphatase-like"/>
    <property type="match status" value="1"/>
</dbReference>
<proteinExistence type="predicted"/>
<dbReference type="OrthoDB" id="10414552at2759"/>
<gene>
    <name evidence="1" type="ORF">RFULGI_LOCUS19102</name>
</gene>
<protein>
    <submittedName>
        <fullName evidence="1">14625_t:CDS:1</fullName>
    </submittedName>
</protein>
<name>A0A9N9K721_9GLOM</name>
<comment type="caution">
    <text evidence="1">The sequence shown here is derived from an EMBL/GenBank/DDBJ whole genome shotgun (WGS) entry which is preliminary data.</text>
</comment>
<evidence type="ECO:0000313" key="2">
    <source>
        <dbReference type="Proteomes" id="UP000789396"/>
    </source>
</evidence>
<organism evidence="1 2">
    <name type="scientific">Racocetra fulgida</name>
    <dbReference type="NCBI Taxonomy" id="60492"/>
    <lineage>
        <taxon>Eukaryota</taxon>
        <taxon>Fungi</taxon>
        <taxon>Fungi incertae sedis</taxon>
        <taxon>Mucoromycota</taxon>
        <taxon>Glomeromycotina</taxon>
        <taxon>Glomeromycetes</taxon>
        <taxon>Diversisporales</taxon>
        <taxon>Gigasporaceae</taxon>
        <taxon>Racocetra</taxon>
    </lineage>
</organism>
<dbReference type="Pfam" id="PF01663">
    <property type="entry name" value="Phosphodiest"/>
    <property type="match status" value="1"/>
</dbReference>
<accession>A0A9N9K721</accession>
<sequence length="85" mass="9776">IISTDEFENISLFVIHLTDVDKAGHYYKFNSEKYYEQLEKMDKQIGEILSVLDRKGWLKDCLLVLTTDHGGVGTTHGKDSDLERN</sequence>
<dbReference type="Proteomes" id="UP000789396">
    <property type="component" value="Unassembled WGS sequence"/>
</dbReference>
<reference evidence="1" key="1">
    <citation type="submission" date="2021-06" db="EMBL/GenBank/DDBJ databases">
        <authorList>
            <person name="Kallberg Y."/>
            <person name="Tangrot J."/>
            <person name="Rosling A."/>
        </authorList>
    </citation>
    <scope>NUCLEOTIDE SEQUENCE</scope>
    <source>
        <strain evidence="1">IN212</strain>
    </source>
</reference>
<feature type="non-terminal residue" evidence="1">
    <location>
        <position position="1"/>
    </location>
</feature>